<dbReference type="InterPro" id="IPR027417">
    <property type="entry name" value="P-loop_NTPase"/>
</dbReference>
<feature type="region of interest" description="Disordered" evidence="4">
    <location>
        <begin position="215"/>
        <end position="570"/>
    </location>
</feature>
<feature type="compositionally biased region" description="Polar residues" evidence="4">
    <location>
        <begin position="454"/>
        <end position="476"/>
    </location>
</feature>
<reference evidence="6" key="1">
    <citation type="journal article" date="2014" name="PLoS Genet.">
        <title>Signature Gene Expression Reveals Novel Clues to the Molecular Mechanisms of Dimorphic Transition in Penicillium marneffei.</title>
        <authorList>
            <person name="Yang E."/>
            <person name="Wang G."/>
            <person name="Cai J."/>
            <person name="Woo P.C."/>
            <person name="Lau S.K."/>
            <person name="Yuen K.-Y."/>
            <person name="Chow W.-N."/>
            <person name="Lin X."/>
        </authorList>
    </citation>
    <scope>NUCLEOTIDE SEQUENCE [LARGE SCALE GENOMIC DNA]</scope>
    <source>
        <strain evidence="6">PM1</strain>
    </source>
</reference>
<feature type="compositionally biased region" description="Polar residues" evidence="4">
    <location>
        <begin position="179"/>
        <end position="188"/>
    </location>
</feature>
<sequence>MLQKISLRHWLVRPIFALTAAATNIRQNIHSMSRPSSDSPHWTSESNCENSSERTIAWRARIRVSLLDDALKALVFHAEDNNESEALRSWRSALETIYYHNAYRVPPNYVPKTETEKALQDSLRQLELQCKERVNLLEALQESRKEAAANDESTEEKDPAKSTGLRPPKLEKGKKPLMSTGNASSKTSAPLGWIGNGTIPAVDYMDISKPPPLPVRPSAAAAAVSSTPTTSHELKDTAPSSSLPHKLSPSPIPPAAPLPSIPLTKASSRGSSPERRKIMLTTLRQKKDLKKPKYKSSSSSPSGTGPAASKAAGLAWGTIKKKPVPLAAESSDSDLRKDTESRQRLSSEDISRKIGQQKAASSPFSSDYIPSSNWREPAYADQAPSPGLSSSQIDSAAAAASKSLTADALSKPPPAAPKPSIKSLPPTKYPSYRKEYPSHSAPLPSERNIRTPPLNRSTSATQTPTVSSSTGEASEQPSRRKLPKSQSTPRALNSAGANRASVSSTSGDEPARPPPRKSDASLDGAAASVSRKPKPPAPRRKPRITPPSSDQDSPGEERSSERGDEDPKLRDIMKNLPRGIDVNAARQILNDVVVRGDEVHWDDVAGLETAKKALKEAVVYPFLRPDLFMGLREPARGMLLFGPPGTGKTMLARAVATESKSTFFSVSASTLTSKWHGESEKLVRALFGLAKALAPSIIFVDEIDSLLSTRSSGTEHEASRRSKTEFLIQWSDLQRAAAGRNQSTDKGNDGGGDPSRVLVLAATNLPWDIDEAARRRFVRRQYIPLPEDHVREQQIRRLLSHQTHEMSNEDIEVLVKVTEGFSGSDITALAKDAAMGPLRNLGEALLHTPMDQIRPIRFEDFEASLYTIRPSVGKDGLKKYEDWAKEYGERGG</sequence>
<dbReference type="Gene3D" id="1.10.8.60">
    <property type="match status" value="1"/>
</dbReference>
<keyword evidence="2" id="KW-0547">Nucleotide-binding</keyword>
<feature type="compositionally biased region" description="Low complexity" evidence="4">
    <location>
        <begin position="295"/>
        <end position="313"/>
    </location>
</feature>
<evidence type="ECO:0000256" key="1">
    <source>
        <dbReference type="ARBA" id="ARBA00006914"/>
    </source>
</evidence>
<dbReference type="eggNOG" id="KOG0740">
    <property type="taxonomic scope" value="Eukaryota"/>
</dbReference>
<evidence type="ECO:0000259" key="5">
    <source>
        <dbReference type="SMART" id="SM00382"/>
    </source>
</evidence>
<name>A0A093UMY3_TALMA</name>
<proteinExistence type="inferred from homology"/>
<evidence type="ECO:0000256" key="3">
    <source>
        <dbReference type="ARBA" id="ARBA00022840"/>
    </source>
</evidence>
<keyword evidence="3" id="KW-0067">ATP-binding</keyword>
<dbReference type="InterPro" id="IPR041569">
    <property type="entry name" value="AAA_lid_3"/>
</dbReference>
<dbReference type="InterPro" id="IPR003960">
    <property type="entry name" value="ATPase_AAA_CS"/>
</dbReference>
<dbReference type="SUPFAM" id="SSF52540">
    <property type="entry name" value="P-loop containing nucleoside triphosphate hydrolases"/>
    <property type="match status" value="1"/>
</dbReference>
<dbReference type="FunFam" id="3.40.50.300:FF:000093">
    <property type="entry name" value="Fidgetin-like 1"/>
    <property type="match status" value="1"/>
</dbReference>
<feature type="compositionally biased region" description="Pro residues" evidence="4">
    <location>
        <begin position="250"/>
        <end position="260"/>
    </location>
</feature>
<dbReference type="InterPro" id="IPR015415">
    <property type="entry name" value="Spast_Vps4_C"/>
</dbReference>
<dbReference type="InterPro" id="IPR003959">
    <property type="entry name" value="ATPase_AAA_core"/>
</dbReference>
<dbReference type="PANTHER" id="PTHR23074:SF17">
    <property type="entry name" value="FIDGETIN-LIKE PROTEIN 1"/>
    <property type="match status" value="1"/>
</dbReference>
<comment type="similarity">
    <text evidence="1">Belongs to the AAA ATPase family.</text>
</comment>
<feature type="compositionally biased region" description="Low complexity" evidence="4">
    <location>
        <begin position="361"/>
        <end position="372"/>
    </location>
</feature>
<dbReference type="HOGENOM" id="CLU_000688_15_1_1"/>
<dbReference type="EMBL" id="JPOX01000056">
    <property type="protein sequence ID" value="KFX41652.1"/>
    <property type="molecule type" value="Genomic_DNA"/>
</dbReference>
<dbReference type="Gene3D" id="3.40.50.300">
    <property type="entry name" value="P-loop containing nucleotide triphosphate hydrolases"/>
    <property type="match status" value="1"/>
</dbReference>
<organism evidence="6">
    <name type="scientific">Talaromyces marneffei PM1</name>
    <dbReference type="NCBI Taxonomy" id="1077442"/>
    <lineage>
        <taxon>Eukaryota</taxon>
        <taxon>Fungi</taxon>
        <taxon>Dikarya</taxon>
        <taxon>Ascomycota</taxon>
        <taxon>Pezizomycotina</taxon>
        <taxon>Eurotiomycetes</taxon>
        <taxon>Eurotiomycetidae</taxon>
        <taxon>Eurotiales</taxon>
        <taxon>Trichocomaceae</taxon>
        <taxon>Talaromyces</taxon>
        <taxon>Talaromyces sect. Talaromyces</taxon>
    </lineage>
</organism>
<feature type="compositionally biased region" description="Basic residues" evidence="4">
    <location>
        <begin position="531"/>
        <end position="543"/>
    </location>
</feature>
<dbReference type="AlphaFoldDB" id="A0A093UMY3"/>
<feature type="domain" description="AAA+ ATPase" evidence="5">
    <location>
        <begin position="634"/>
        <end position="787"/>
    </location>
</feature>
<dbReference type="CDD" id="cd19509">
    <property type="entry name" value="RecA-like_VPS4-like"/>
    <property type="match status" value="1"/>
</dbReference>
<feature type="compositionally biased region" description="Low complexity" evidence="4">
    <location>
        <begin position="216"/>
        <end position="231"/>
    </location>
</feature>
<evidence type="ECO:0000256" key="4">
    <source>
        <dbReference type="SAM" id="MobiDB-lite"/>
    </source>
</evidence>
<dbReference type="PANTHER" id="PTHR23074">
    <property type="entry name" value="AAA DOMAIN-CONTAINING"/>
    <property type="match status" value="1"/>
</dbReference>
<feature type="compositionally biased region" description="Basic and acidic residues" evidence="4">
    <location>
        <begin position="333"/>
        <end position="352"/>
    </location>
</feature>
<feature type="compositionally biased region" description="Low complexity" evidence="4">
    <location>
        <begin position="388"/>
        <end position="410"/>
    </location>
</feature>
<dbReference type="GO" id="GO:0005524">
    <property type="term" value="F:ATP binding"/>
    <property type="evidence" value="ECO:0007669"/>
    <property type="project" value="UniProtKB-KW"/>
</dbReference>
<dbReference type="FunFam" id="1.10.8.60:FF:000022">
    <property type="entry name" value="Fidgetin like 1"/>
    <property type="match status" value="1"/>
</dbReference>
<feature type="region of interest" description="Disordered" evidence="4">
    <location>
        <begin position="144"/>
        <end position="192"/>
    </location>
</feature>
<dbReference type="Pfam" id="PF09336">
    <property type="entry name" value="Vps4_C"/>
    <property type="match status" value="1"/>
</dbReference>
<dbReference type="InterPro" id="IPR003593">
    <property type="entry name" value="AAA+_ATPase"/>
</dbReference>
<evidence type="ECO:0000313" key="6">
    <source>
        <dbReference type="EMBL" id="KFX41652.1"/>
    </source>
</evidence>
<dbReference type="PROSITE" id="PS00674">
    <property type="entry name" value="AAA"/>
    <property type="match status" value="1"/>
</dbReference>
<gene>
    <name evidence="6" type="ORF">GQ26_0560360</name>
</gene>
<feature type="compositionally biased region" description="Low complexity" evidence="4">
    <location>
        <begin position="239"/>
        <end position="249"/>
    </location>
</feature>
<dbReference type="GO" id="GO:0016887">
    <property type="term" value="F:ATP hydrolysis activity"/>
    <property type="evidence" value="ECO:0007669"/>
    <property type="project" value="InterPro"/>
</dbReference>
<feature type="compositionally biased region" description="Basic and acidic residues" evidence="4">
    <location>
        <begin position="555"/>
        <end position="570"/>
    </location>
</feature>
<accession>A0A093UMY3</accession>
<comment type="caution">
    <text evidence="6">The sequence shown here is derived from an EMBL/GenBank/DDBJ whole genome shotgun (WGS) entry which is preliminary data.</text>
</comment>
<dbReference type="Pfam" id="PF17862">
    <property type="entry name" value="AAA_lid_3"/>
    <property type="match status" value="1"/>
</dbReference>
<protein>
    <submittedName>
        <fullName evidence="6">Protein SAP1</fullName>
    </submittedName>
</protein>
<evidence type="ECO:0000256" key="2">
    <source>
        <dbReference type="ARBA" id="ARBA00022741"/>
    </source>
</evidence>
<dbReference type="SMART" id="SM00382">
    <property type="entry name" value="AAA"/>
    <property type="match status" value="1"/>
</dbReference>
<dbReference type="Pfam" id="PF00004">
    <property type="entry name" value="AAA"/>
    <property type="match status" value="1"/>
</dbReference>
<dbReference type="InterPro" id="IPR050304">
    <property type="entry name" value="MT-severing_AAA_ATPase"/>
</dbReference>